<evidence type="ECO:0000313" key="7">
    <source>
        <dbReference type="EMBL" id="QJE74311.1"/>
    </source>
</evidence>
<sequence length="203" mass="20820">MQVGELAWLVSVAGFALSMSATPGPNNAMVAASGATFGFRRTIPHMLGISVGFPAMMVAVAFGAGELFRALPWAHGALRWVGAAYLLWLAWRIATAKPTPPEGEAGSRPLSFTQAALFQWVNPKAWVVALGAVATYTVAGPDLALQAALIAAIFLAAALASTALWTLVGVGVGALVRTPAGLRAFNLAMAALLVASLVPLLVG</sequence>
<dbReference type="Pfam" id="PF01810">
    <property type="entry name" value="LysE"/>
    <property type="match status" value="1"/>
</dbReference>
<dbReference type="GO" id="GO:0005886">
    <property type="term" value="C:plasma membrane"/>
    <property type="evidence" value="ECO:0007669"/>
    <property type="project" value="UniProtKB-SubCell"/>
</dbReference>
<evidence type="ECO:0000256" key="3">
    <source>
        <dbReference type="ARBA" id="ARBA00022692"/>
    </source>
</evidence>
<dbReference type="GO" id="GO:0033228">
    <property type="term" value="P:cysteine export across plasma membrane"/>
    <property type="evidence" value="ECO:0007669"/>
    <property type="project" value="TreeGrafter"/>
</dbReference>
<keyword evidence="2" id="KW-1003">Cell membrane</keyword>
<dbReference type="PANTHER" id="PTHR30086:SF20">
    <property type="entry name" value="ARGININE EXPORTER PROTEIN ARGO-RELATED"/>
    <property type="match status" value="1"/>
</dbReference>
<evidence type="ECO:0000256" key="4">
    <source>
        <dbReference type="ARBA" id="ARBA00022989"/>
    </source>
</evidence>
<evidence type="ECO:0000256" key="1">
    <source>
        <dbReference type="ARBA" id="ARBA00004651"/>
    </source>
</evidence>
<dbReference type="InterPro" id="IPR001123">
    <property type="entry name" value="LeuE-type"/>
</dbReference>
<evidence type="ECO:0000313" key="8">
    <source>
        <dbReference type="Proteomes" id="UP000501891"/>
    </source>
</evidence>
<evidence type="ECO:0000256" key="6">
    <source>
        <dbReference type="SAM" id="Phobius"/>
    </source>
</evidence>
<keyword evidence="5 6" id="KW-0472">Membrane</keyword>
<dbReference type="PANTHER" id="PTHR30086">
    <property type="entry name" value="ARGININE EXPORTER PROTEIN ARGO"/>
    <property type="match status" value="1"/>
</dbReference>
<proteinExistence type="predicted"/>
<dbReference type="KEGG" id="acru:HHL28_15605"/>
<name>A0A858RAC7_9PROT</name>
<evidence type="ECO:0000256" key="5">
    <source>
        <dbReference type="ARBA" id="ARBA00023136"/>
    </source>
</evidence>
<comment type="subcellular location">
    <subcellularLocation>
        <location evidence="1">Cell membrane</location>
        <topology evidence="1">Multi-pass membrane protein</topology>
    </subcellularLocation>
</comment>
<organism evidence="7 8">
    <name type="scientific">Aerophototrophica crusticola</name>
    <dbReference type="NCBI Taxonomy" id="1709002"/>
    <lineage>
        <taxon>Bacteria</taxon>
        <taxon>Pseudomonadati</taxon>
        <taxon>Pseudomonadota</taxon>
        <taxon>Alphaproteobacteria</taxon>
        <taxon>Rhodospirillales</taxon>
        <taxon>Rhodospirillaceae</taxon>
        <taxon>Aerophototrophica</taxon>
    </lineage>
</organism>
<accession>A0A858RAC7</accession>
<keyword evidence="8" id="KW-1185">Reference proteome</keyword>
<dbReference type="GO" id="GO:0015171">
    <property type="term" value="F:amino acid transmembrane transporter activity"/>
    <property type="evidence" value="ECO:0007669"/>
    <property type="project" value="TreeGrafter"/>
</dbReference>
<feature type="transmembrane region" description="Helical" evidence="6">
    <location>
        <begin position="77"/>
        <end position="94"/>
    </location>
</feature>
<reference evidence="7" key="1">
    <citation type="submission" date="2020-04" db="EMBL/GenBank/DDBJ databases">
        <title>A desert anoxygenic phototrophic bacterium fixes CO2 using RubisCO under aerobic conditions.</title>
        <authorList>
            <person name="Tang K."/>
        </authorList>
    </citation>
    <scope>NUCLEOTIDE SEQUENCE [LARGE SCALE GENOMIC DNA]</scope>
    <source>
        <strain evidence="7">MIMtkB3</strain>
    </source>
</reference>
<protein>
    <submittedName>
        <fullName evidence="7">LysE family translocator</fullName>
    </submittedName>
</protein>
<keyword evidence="3 6" id="KW-0812">Transmembrane</keyword>
<feature type="transmembrane region" description="Helical" evidence="6">
    <location>
        <begin position="147"/>
        <end position="172"/>
    </location>
</feature>
<dbReference type="EMBL" id="CP051775">
    <property type="protein sequence ID" value="QJE74311.1"/>
    <property type="molecule type" value="Genomic_DNA"/>
</dbReference>
<feature type="transmembrane region" description="Helical" evidence="6">
    <location>
        <begin position="184"/>
        <end position="202"/>
    </location>
</feature>
<feature type="transmembrane region" description="Helical" evidence="6">
    <location>
        <begin position="45"/>
        <end position="65"/>
    </location>
</feature>
<evidence type="ECO:0000256" key="2">
    <source>
        <dbReference type="ARBA" id="ARBA00022475"/>
    </source>
</evidence>
<dbReference type="AlphaFoldDB" id="A0A858RAC7"/>
<dbReference type="Proteomes" id="UP000501891">
    <property type="component" value="Chromosome"/>
</dbReference>
<gene>
    <name evidence="7" type="ORF">HHL28_15605</name>
</gene>
<keyword evidence="4 6" id="KW-1133">Transmembrane helix</keyword>